<keyword evidence="5" id="KW-0732">Signal</keyword>
<dbReference type="AlphaFoldDB" id="A0A813T227"/>
<dbReference type="Proteomes" id="UP000663879">
    <property type="component" value="Unassembled WGS sequence"/>
</dbReference>
<dbReference type="InterPro" id="IPR019791">
    <property type="entry name" value="Haem_peroxidase_animal"/>
</dbReference>
<feature type="chain" id="PRO_5032857501" evidence="5">
    <location>
        <begin position="19"/>
        <end position="577"/>
    </location>
</feature>
<comment type="subcellular location">
    <subcellularLocation>
        <location evidence="1">Secreted</location>
    </subcellularLocation>
</comment>
<gene>
    <name evidence="6" type="ORF">OXX778_LOCUS6728</name>
</gene>
<dbReference type="GO" id="GO:0005576">
    <property type="term" value="C:extracellular region"/>
    <property type="evidence" value="ECO:0007669"/>
    <property type="project" value="UniProtKB-SubCell"/>
</dbReference>
<keyword evidence="7" id="KW-1185">Reference proteome</keyword>
<evidence type="ECO:0000313" key="7">
    <source>
        <dbReference type="Proteomes" id="UP000663879"/>
    </source>
</evidence>
<dbReference type="OrthoDB" id="823504at2759"/>
<dbReference type="GO" id="GO:0020037">
    <property type="term" value="F:heme binding"/>
    <property type="evidence" value="ECO:0007669"/>
    <property type="project" value="InterPro"/>
</dbReference>
<dbReference type="PANTHER" id="PTHR11475">
    <property type="entry name" value="OXIDASE/PEROXIDASE"/>
    <property type="match status" value="1"/>
</dbReference>
<sequence length="577" mass="65108">MFEKYFTCLLALFVISKAQEYDNFANIIVTPTCPLQSQFFSCNPNTRYSKFDGSCNNIEKPWLGKSFLPFKRYLPPKYDDQKNTPRQRSLSGRSLPNPRMLSLLYSSDISKYESLYTHMLPIFGQFIAHDVTNSASSQDLNGNAINCDCSNRNTECISINMPSNENIMRMSCMKFTRTAHANSNLNCGFVVREQLNTLTSFLDASQIYGSDLDRSNSLRLFQGGLLRSSQGTTSRSFLPLSQSQSCGDENIMTFCFVAGEDRSNENLGLTGIHTLFMREHNRIAVELARVNPHWNDQTLFMEARKLIIGIYQHIIYNEWLPTVVGLNYAKQADLLPASFSGFYNKYNPKINPAISNEFATAAFRFGHTLVRSSFGRFDGNSFMVAASVNISDILFKNVQAYNTITGGVESIFLGLINEPAAKYDSNMADTLQNHLFEFVASDGSVQAIDLLAANINRGRDHGLPSYNQIRKKYVDYYLAGLFENPIPGGVIGPTFACIIANQFKDLKTGDRYFYENGPSPSAFTLDQLNEIKKIGLSRIICNDFDITRIQKNVFLISSQKVFCNELTNIDFNKWKAF</sequence>
<keyword evidence="4" id="KW-0408">Iron</keyword>
<name>A0A813T227_9BILA</name>
<keyword evidence="4" id="KW-0479">Metal-binding</keyword>
<dbReference type="PANTHER" id="PTHR11475:SF4">
    <property type="entry name" value="CHORION PEROXIDASE"/>
    <property type="match status" value="1"/>
</dbReference>
<dbReference type="PROSITE" id="PS50292">
    <property type="entry name" value="PEROXIDASE_3"/>
    <property type="match status" value="1"/>
</dbReference>
<evidence type="ECO:0000256" key="5">
    <source>
        <dbReference type="SAM" id="SignalP"/>
    </source>
</evidence>
<feature type="signal peptide" evidence="5">
    <location>
        <begin position="1"/>
        <end position="18"/>
    </location>
</feature>
<dbReference type="SUPFAM" id="SSF48113">
    <property type="entry name" value="Heme-dependent peroxidases"/>
    <property type="match status" value="1"/>
</dbReference>
<dbReference type="GO" id="GO:0004601">
    <property type="term" value="F:peroxidase activity"/>
    <property type="evidence" value="ECO:0007669"/>
    <property type="project" value="InterPro"/>
</dbReference>
<protein>
    <submittedName>
        <fullName evidence="6">Uncharacterized protein</fullName>
    </submittedName>
</protein>
<accession>A0A813T227</accession>
<evidence type="ECO:0000256" key="1">
    <source>
        <dbReference type="ARBA" id="ARBA00004613"/>
    </source>
</evidence>
<proteinExistence type="predicted"/>
<dbReference type="CDD" id="cd09823">
    <property type="entry name" value="peroxinectin_like"/>
    <property type="match status" value="1"/>
</dbReference>
<dbReference type="Pfam" id="PF03098">
    <property type="entry name" value="An_peroxidase"/>
    <property type="match status" value="2"/>
</dbReference>
<evidence type="ECO:0000256" key="2">
    <source>
        <dbReference type="ARBA" id="ARBA00022525"/>
    </source>
</evidence>
<comment type="caution">
    <text evidence="6">The sequence shown here is derived from an EMBL/GenBank/DDBJ whole genome shotgun (WGS) entry which is preliminary data.</text>
</comment>
<reference evidence="6" key="1">
    <citation type="submission" date="2021-02" db="EMBL/GenBank/DDBJ databases">
        <authorList>
            <person name="Nowell W R."/>
        </authorList>
    </citation>
    <scope>NUCLEOTIDE SEQUENCE</scope>
    <source>
        <strain evidence="6">Ploen Becks lab</strain>
    </source>
</reference>
<evidence type="ECO:0000256" key="4">
    <source>
        <dbReference type="PIRSR" id="PIRSR619791-2"/>
    </source>
</evidence>
<dbReference type="GO" id="GO:0006979">
    <property type="term" value="P:response to oxidative stress"/>
    <property type="evidence" value="ECO:0007669"/>
    <property type="project" value="InterPro"/>
</dbReference>
<feature type="binding site" description="axial binding residue" evidence="4">
    <location>
        <position position="367"/>
    </location>
    <ligand>
        <name>heme b</name>
        <dbReference type="ChEBI" id="CHEBI:60344"/>
    </ligand>
    <ligandPart>
        <name>Fe</name>
        <dbReference type="ChEBI" id="CHEBI:18248"/>
    </ligandPart>
</feature>
<dbReference type="EMBL" id="CAJNOC010000814">
    <property type="protein sequence ID" value="CAF0806173.1"/>
    <property type="molecule type" value="Genomic_DNA"/>
</dbReference>
<organism evidence="6 7">
    <name type="scientific">Brachionus calyciflorus</name>
    <dbReference type="NCBI Taxonomy" id="104777"/>
    <lineage>
        <taxon>Eukaryota</taxon>
        <taxon>Metazoa</taxon>
        <taxon>Spiralia</taxon>
        <taxon>Gnathifera</taxon>
        <taxon>Rotifera</taxon>
        <taxon>Eurotatoria</taxon>
        <taxon>Monogononta</taxon>
        <taxon>Pseudotrocha</taxon>
        <taxon>Ploima</taxon>
        <taxon>Brachionidae</taxon>
        <taxon>Brachionus</taxon>
    </lineage>
</organism>
<keyword evidence="4" id="KW-0349">Heme</keyword>
<dbReference type="Gene3D" id="1.10.640.10">
    <property type="entry name" value="Haem peroxidase domain superfamily, animal type"/>
    <property type="match status" value="1"/>
</dbReference>
<keyword evidence="3" id="KW-0325">Glycoprotein</keyword>
<dbReference type="GO" id="GO:0046872">
    <property type="term" value="F:metal ion binding"/>
    <property type="evidence" value="ECO:0007669"/>
    <property type="project" value="UniProtKB-KW"/>
</dbReference>
<dbReference type="InterPro" id="IPR037120">
    <property type="entry name" value="Haem_peroxidase_sf_animal"/>
</dbReference>
<evidence type="ECO:0000313" key="6">
    <source>
        <dbReference type="EMBL" id="CAF0806173.1"/>
    </source>
</evidence>
<evidence type="ECO:0000256" key="3">
    <source>
        <dbReference type="ARBA" id="ARBA00023180"/>
    </source>
</evidence>
<keyword evidence="2" id="KW-0964">Secreted</keyword>
<dbReference type="InterPro" id="IPR010255">
    <property type="entry name" value="Haem_peroxidase_sf"/>
</dbReference>
<dbReference type="PRINTS" id="PR00457">
    <property type="entry name" value="ANPEROXIDASE"/>
</dbReference>